<evidence type="ECO:0000313" key="2">
    <source>
        <dbReference type="EMBL" id="VFU01212.1"/>
    </source>
</evidence>
<name>A0A485LRG2_9STRA</name>
<evidence type="ECO:0000313" key="1">
    <source>
        <dbReference type="EMBL" id="KAF0683361.1"/>
    </source>
</evidence>
<reference evidence="1" key="2">
    <citation type="submission" date="2019-06" db="EMBL/GenBank/DDBJ databases">
        <title>Genomics analysis of Aphanomyces spp. identifies a new class of oomycete effector associated with host adaptation.</title>
        <authorList>
            <person name="Gaulin E."/>
        </authorList>
    </citation>
    <scope>NUCLEOTIDE SEQUENCE</scope>
    <source>
        <strain evidence="1">CBS 578.67</strain>
    </source>
</reference>
<dbReference type="EMBL" id="CAADRA010007434">
    <property type="protein sequence ID" value="VFU01212.1"/>
    <property type="molecule type" value="Genomic_DNA"/>
</dbReference>
<dbReference type="OrthoDB" id="68818at2759"/>
<dbReference type="AlphaFoldDB" id="A0A485LRG2"/>
<proteinExistence type="predicted"/>
<dbReference type="Proteomes" id="UP000332933">
    <property type="component" value="Unassembled WGS sequence"/>
</dbReference>
<organism evidence="2 3">
    <name type="scientific">Aphanomyces stellatus</name>
    <dbReference type="NCBI Taxonomy" id="120398"/>
    <lineage>
        <taxon>Eukaryota</taxon>
        <taxon>Sar</taxon>
        <taxon>Stramenopiles</taxon>
        <taxon>Oomycota</taxon>
        <taxon>Saprolegniomycetes</taxon>
        <taxon>Saprolegniales</taxon>
        <taxon>Verrucalvaceae</taxon>
        <taxon>Aphanomyces</taxon>
    </lineage>
</organism>
<gene>
    <name evidence="2" type="primary">Aste57867_24573</name>
    <name evidence="1" type="ORF">As57867_024495</name>
    <name evidence="2" type="ORF">ASTE57867_24573</name>
</gene>
<reference evidence="2 3" key="1">
    <citation type="submission" date="2019-03" db="EMBL/GenBank/DDBJ databases">
        <authorList>
            <person name="Gaulin E."/>
            <person name="Dumas B."/>
        </authorList>
    </citation>
    <scope>NUCLEOTIDE SEQUENCE [LARGE SCALE GENOMIC DNA]</scope>
    <source>
        <strain evidence="2">CBS 568.67</strain>
    </source>
</reference>
<sequence length="128" mass="14137">MSASSWASSLSKFGPLKKSTVLLLLENEHLVAQVYNMAEERGALTDADVLRVIATGSRVEEPPARRVSIVNPNPMSKFESLKTSTKLLLFDNEHVLAQVYEEANRNGFISDARVLDIIQQHRAATQSA</sequence>
<keyword evidence="3" id="KW-1185">Reference proteome</keyword>
<evidence type="ECO:0000313" key="3">
    <source>
        <dbReference type="Proteomes" id="UP000332933"/>
    </source>
</evidence>
<protein>
    <submittedName>
        <fullName evidence="2">Aste57867_24573 protein</fullName>
    </submittedName>
</protein>
<dbReference type="EMBL" id="VJMH01007408">
    <property type="protein sequence ID" value="KAF0683361.1"/>
    <property type="molecule type" value="Genomic_DNA"/>
</dbReference>
<accession>A0A485LRG2</accession>